<accession>F6HJY2</accession>
<dbReference type="EMBL" id="FN595990">
    <property type="protein sequence ID" value="CCB54985.1"/>
    <property type="molecule type" value="Genomic_DNA"/>
</dbReference>
<dbReference type="AlphaFoldDB" id="F6HJY2"/>
<dbReference type="InParanoid" id="F6HJY2"/>
<name>F6HJY2_VITVI</name>
<evidence type="ECO:0000313" key="1">
    <source>
        <dbReference type="EMBL" id="CCB54985.1"/>
    </source>
</evidence>
<keyword evidence="2" id="KW-1185">Reference proteome</keyword>
<evidence type="ECO:0000313" key="2">
    <source>
        <dbReference type="Proteomes" id="UP000009183"/>
    </source>
</evidence>
<organism evidence="1 2">
    <name type="scientific">Vitis vinifera</name>
    <name type="common">Grape</name>
    <dbReference type="NCBI Taxonomy" id="29760"/>
    <lineage>
        <taxon>Eukaryota</taxon>
        <taxon>Viridiplantae</taxon>
        <taxon>Streptophyta</taxon>
        <taxon>Embryophyta</taxon>
        <taxon>Tracheophyta</taxon>
        <taxon>Spermatophyta</taxon>
        <taxon>Magnoliopsida</taxon>
        <taxon>eudicotyledons</taxon>
        <taxon>Gunneridae</taxon>
        <taxon>Pentapetalae</taxon>
        <taxon>rosids</taxon>
        <taxon>Vitales</taxon>
        <taxon>Vitaceae</taxon>
        <taxon>Viteae</taxon>
        <taxon>Vitis</taxon>
    </lineage>
</organism>
<proteinExistence type="predicted"/>
<dbReference type="Proteomes" id="UP000009183">
    <property type="component" value="Chromosome 12"/>
</dbReference>
<dbReference type="PaxDb" id="29760-VIT_12s0035g02170.t01"/>
<dbReference type="HOGENOM" id="CLU_3352091_0_0_1"/>
<gene>
    <name evidence="1" type="ordered locus">VIT_12s0035g02170</name>
</gene>
<protein>
    <submittedName>
        <fullName evidence="1">Uncharacterized protein</fullName>
    </submittedName>
</protein>
<reference evidence="2" key="1">
    <citation type="journal article" date="2007" name="Nature">
        <title>The grapevine genome sequence suggests ancestral hexaploidization in major angiosperm phyla.</title>
        <authorList>
            <consortium name="The French-Italian Public Consortium for Grapevine Genome Characterization."/>
            <person name="Jaillon O."/>
            <person name="Aury J.-M."/>
            <person name="Noel B."/>
            <person name="Policriti A."/>
            <person name="Clepet C."/>
            <person name="Casagrande A."/>
            <person name="Choisne N."/>
            <person name="Aubourg S."/>
            <person name="Vitulo N."/>
            <person name="Jubin C."/>
            <person name="Vezzi A."/>
            <person name="Legeai F."/>
            <person name="Hugueney P."/>
            <person name="Dasilva C."/>
            <person name="Horner D."/>
            <person name="Mica E."/>
            <person name="Jublot D."/>
            <person name="Poulain J."/>
            <person name="Bruyere C."/>
            <person name="Billault A."/>
            <person name="Segurens B."/>
            <person name="Gouyvenoux M."/>
            <person name="Ugarte E."/>
            <person name="Cattonaro F."/>
            <person name="Anthouard V."/>
            <person name="Vico V."/>
            <person name="Del Fabbro C."/>
            <person name="Alaux M."/>
            <person name="Di Gaspero G."/>
            <person name="Dumas V."/>
            <person name="Felice N."/>
            <person name="Paillard S."/>
            <person name="Juman I."/>
            <person name="Moroldo M."/>
            <person name="Scalabrin S."/>
            <person name="Canaguier A."/>
            <person name="Le Clainche I."/>
            <person name="Malacrida G."/>
            <person name="Durand E."/>
            <person name="Pesole G."/>
            <person name="Laucou V."/>
            <person name="Chatelet P."/>
            <person name="Merdinoglu D."/>
            <person name="Delledonne M."/>
            <person name="Pezzotti M."/>
            <person name="Lecharny A."/>
            <person name="Scarpelli C."/>
            <person name="Artiguenave F."/>
            <person name="Pe M.E."/>
            <person name="Valle G."/>
            <person name="Morgante M."/>
            <person name="Caboche M."/>
            <person name="Adam-Blondon A.-F."/>
            <person name="Weissenbach J."/>
            <person name="Quetier F."/>
            <person name="Wincker P."/>
        </authorList>
    </citation>
    <scope>NUCLEOTIDE SEQUENCE [LARGE SCALE GENOMIC DNA]</scope>
    <source>
        <strain evidence="2">cv. Pinot noir / PN40024</strain>
    </source>
</reference>
<sequence>MECPSGYCEDSVTQGFNIVDQESILSCCLLDQGYYLC</sequence>